<feature type="compositionally biased region" description="Gly residues" evidence="1">
    <location>
        <begin position="43"/>
        <end position="52"/>
    </location>
</feature>
<feature type="region of interest" description="Disordered" evidence="1">
    <location>
        <begin position="39"/>
        <end position="72"/>
    </location>
</feature>
<name>A0ABW9QXX5_9ACTN</name>
<reference evidence="2 3" key="1">
    <citation type="submission" date="2019-11" db="EMBL/GenBank/DDBJ databases">
        <title>Acidiferrimicrobium australis gen. nov., sp. nov., an acidophilic and obligately heterotrophic, member of the Actinobacteria that catalyses dissimilatory oxido- reduction of iron isolated from metal-rich acidic water in Chile.</title>
        <authorList>
            <person name="Gonzalez D."/>
            <person name="Huber K."/>
            <person name="Hedrich S."/>
            <person name="Rojas-Villalobos C."/>
            <person name="Quatrini R."/>
            <person name="Dinamarca M.A."/>
            <person name="Schwarz A."/>
            <person name="Canales C."/>
            <person name="Nancucheo I."/>
        </authorList>
    </citation>
    <scope>NUCLEOTIDE SEQUENCE [LARGE SCALE GENOMIC DNA]</scope>
    <source>
        <strain evidence="2 3">USS-CCA1</strain>
    </source>
</reference>
<keyword evidence="3" id="KW-1185">Reference proteome</keyword>
<dbReference type="PANTHER" id="PTHR33361">
    <property type="entry name" value="GLR0591 PROTEIN"/>
    <property type="match status" value="1"/>
</dbReference>
<proteinExistence type="predicted"/>
<dbReference type="Pfam" id="PF05960">
    <property type="entry name" value="DUF885"/>
    <property type="match status" value="1"/>
</dbReference>
<evidence type="ECO:0000313" key="3">
    <source>
        <dbReference type="Proteomes" id="UP000437736"/>
    </source>
</evidence>
<gene>
    <name evidence="2" type="ORF">GHK86_16415</name>
</gene>
<dbReference type="InterPro" id="IPR010281">
    <property type="entry name" value="DUF885"/>
</dbReference>
<organism evidence="2 3">
    <name type="scientific">Acidiferrimicrobium australe</name>
    <dbReference type="NCBI Taxonomy" id="2664430"/>
    <lineage>
        <taxon>Bacteria</taxon>
        <taxon>Bacillati</taxon>
        <taxon>Actinomycetota</taxon>
        <taxon>Acidimicrobiia</taxon>
        <taxon>Acidimicrobiales</taxon>
        <taxon>Acidimicrobiaceae</taxon>
        <taxon>Acidiferrimicrobium</taxon>
    </lineage>
</organism>
<sequence length="337" mass="37612">CSHPAHVRRTGFGRIEGEELVRASRQEWHRAVAFELLERHRPGPGGRDGGSPAGRADGEGEAFPTPAEQSERERIAELEVRAFYESRDLLTQPSWLRHYRFQPRPPYLEPLAWLGVTDDLTGPDRLGDNAVSYVPTGPGPLPYFYRANAADPRAGIAHEGAHYQQLALAWAGARPLRRHYVDSVPNEGIAFYNEEMLLQAGLWADAPATRAVIYNFLRLRALRVEVDLGLALGRLSIGEAGRILAGRVPMDEGTAREEAAFFASTPGQGMSYLVGKQQVLALLADDRLARGEAFSLREFHDWLWTNGNVPIALLRWERLGDHSQLDRIDAWRAVSPR</sequence>
<protein>
    <submittedName>
        <fullName evidence="2">DUF885 family protein</fullName>
    </submittedName>
</protein>
<dbReference type="Proteomes" id="UP000437736">
    <property type="component" value="Unassembled WGS sequence"/>
</dbReference>
<dbReference type="EMBL" id="WJHE01000935">
    <property type="protein sequence ID" value="MST34299.1"/>
    <property type="molecule type" value="Genomic_DNA"/>
</dbReference>
<evidence type="ECO:0000256" key="1">
    <source>
        <dbReference type="SAM" id="MobiDB-lite"/>
    </source>
</evidence>
<evidence type="ECO:0000313" key="2">
    <source>
        <dbReference type="EMBL" id="MST34299.1"/>
    </source>
</evidence>
<comment type="caution">
    <text evidence="2">The sequence shown here is derived from an EMBL/GenBank/DDBJ whole genome shotgun (WGS) entry which is preliminary data.</text>
</comment>
<feature type="non-terminal residue" evidence="2">
    <location>
        <position position="1"/>
    </location>
</feature>
<dbReference type="PANTHER" id="PTHR33361:SF2">
    <property type="entry name" value="DUF885 DOMAIN-CONTAINING PROTEIN"/>
    <property type="match status" value="1"/>
</dbReference>
<accession>A0ABW9QXX5</accession>